<comment type="catalytic activity">
    <reaction evidence="6">
        <text>5-(methylsulfanyl)-D-ribulose 1-phosphate = 5-methylsulfanyl-2,3-dioxopentyl phosphate + H2O</text>
        <dbReference type="Rhea" id="RHEA:15549"/>
        <dbReference type="ChEBI" id="CHEBI:15377"/>
        <dbReference type="ChEBI" id="CHEBI:58548"/>
        <dbReference type="ChEBI" id="CHEBI:58828"/>
        <dbReference type="EC" id="4.2.1.109"/>
    </reaction>
</comment>
<dbReference type="GO" id="GO:0046570">
    <property type="term" value="F:methylthioribulose 1-phosphate dehydratase activity"/>
    <property type="evidence" value="ECO:0007669"/>
    <property type="project" value="UniProtKB-EC"/>
</dbReference>
<dbReference type="RefSeq" id="WP_347437148.1">
    <property type="nucleotide sequence ID" value="NZ_CP089291.1"/>
</dbReference>
<keyword evidence="9" id="KW-1185">Reference proteome</keyword>
<evidence type="ECO:0000313" key="9">
    <source>
        <dbReference type="Proteomes" id="UP000830167"/>
    </source>
</evidence>
<dbReference type="Gene3D" id="3.40.225.10">
    <property type="entry name" value="Class II aldolase/adducin N-terminal domain"/>
    <property type="match status" value="1"/>
</dbReference>
<evidence type="ECO:0000256" key="5">
    <source>
        <dbReference type="ARBA" id="ARBA00023239"/>
    </source>
</evidence>
<feature type="domain" description="Class II aldolase/adducin N-terminal" evidence="7">
    <location>
        <begin position="14"/>
        <end position="204"/>
    </location>
</feature>
<evidence type="ECO:0000256" key="1">
    <source>
        <dbReference type="ARBA" id="ARBA00022605"/>
    </source>
</evidence>
<gene>
    <name evidence="6 8" type="primary">mtnB</name>
    <name evidence="8" type="ORF">LSG31_21785</name>
</gene>
<dbReference type="EC" id="4.2.1.109" evidence="6"/>
<dbReference type="InterPro" id="IPR001303">
    <property type="entry name" value="Aldolase_II/adducin_N"/>
</dbReference>
<comment type="pathway">
    <text evidence="6">Amino-acid biosynthesis; L-methionine biosynthesis via salvage pathway; L-methionine from S-methyl-5-thio-alpha-D-ribose 1-phosphate: step 2/6.</text>
</comment>
<dbReference type="InterPro" id="IPR036409">
    <property type="entry name" value="Aldolase_II/adducin_N_sf"/>
</dbReference>
<feature type="binding site" evidence="6">
    <location>
        <position position="104"/>
    </location>
    <ligand>
        <name>Zn(2+)</name>
        <dbReference type="ChEBI" id="CHEBI:29105"/>
    </ligand>
</feature>
<dbReference type="HAMAP" id="MF_01677">
    <property type="entry name" value="Salvage_MtnB"/>
    <property type="match status" value="1"/>
</dbReference>
<sequence>MSKTSSMSREYICEELVEIAQRFTRKNWLPATSGNLSIRCSEKDEPLVFGVTASGKDKERLTVHDIVFVDGACQPVETTELRPSAETMIHAKIYEATGCGSVLHVHTVPNNVLSELFFEQGHVFLKDLELIKGLDIWEEGAGIQVPIIENYADIPKLANAIQERLDPRIPGVLIRKHGICAWGKNPFEARRHVEAFEFMFSYYVTYLSCKSEFANASL</sequence>
<dbReference type="SMART" id="SM01007">
    <property type="entry name" value="Aldolase_II"/>
    <property type="match status" value="1"/>
</dbReference>
<accession>A0ABY4CMP7</accession>
<keyword evidence="4 6" id="KW-0486">Methionine biosynthesis</keyword>
<dbReference type="SUPFAM" id="SSF53639">
    <property type="entry name" value="AraD/HMP-PK domain-like"/>
    <property type="match status" value="1"/>
</dbReference>
<keyword evidence="1 6" id="KW-0028">Amino-acid biosynthesis</keyword>
<feature type="binding site" evidence="6">
    <location>
        <position position="106"/>
    </location>
    <ligand>
        <name>Zn(2+)</name>
        <dbReference type="ChEBI" id="CHEBI:29105"/>
    </ligand>
</feature>
<reference evidence="8" key="1">
    <citation type="submission" date="2021-12" db="EMBL/GenBank/DDBJ databases">
        <title>Alicyclobacillaceae gen. nov., sp. nov., isolated from chalcocite enrichment system.</title>
        <authorList>
            <person name="Jiang Z."/>
        </authorList>
    </citation>
    <scope>NUCLEOTIDE SEQUENCE</scope>
    <source>
        <strain evidence="8">MYW30-H2</strain>
    </source>
</reference>
<dbReference type="Pfam" id="PF00596">
    <property type="entry name" value="Aldolase_II"/>
    <property type="match status" value="1"/>
</dbReference>
<dbReference type="PANTHER" id="PTHR10640:SF7">
    <property type="entry name" value="METHYLTHIORIBULOSE-1-PHOSPHATE DEHYDRATASE"/>
    <property type="match status" value="1"/>
</dbReference>
<dbReference type="EMBL" id="CP089291">
    <property type="protein sequence ID" value="UOF90453.1"/>
    <property type="molecule type" value="Genomic_DNA"/>
</dbReference>
<keyword evidence="5 6" id="KW-0456">Lyase</keyword>
<comment type="cofactor">
    <cofactor evidence="6">
        <name>Zn(2+)</name>
        <dbReference type="ChEBI" id="CHEBI:29105"/>
    </cofactor>
    <text evidence="6">Binds 1 zinc ion per subunit.</text>
</comment>
<proteinExistence type="inferred from homology"/>
<name>A0ABY4CMP7_9BACL</name>
<keyword evidence="2 6" id="KW-0479">Metal-binding</keyword>
<dbReference type="NCBIfam" id="TIGR03328">
    <property type="entry name" value="salvage_mtnB"/>
    <property type="match status" value="1"/>
</dbReference>
<evidence type="ECO:0000256" key="6">
    <source>
        <dbReference type="HAMAP-Rule" id="MF_01677"/>
    </source>
</evidence>
<dbReference type="Proteomes" id="UP000830167">
    <property type="component" value="Chromosome"/>
</dbReference>
<evidence type="ECO:0000313" key="8">
    <source>
        <dbReference type="EMBL" id="UOF90453.1"/>
    </source>
</evidence>
<evidence type="ECO:0000256" key="4">
    <source>
        <dbReference type="ARBA" id="ARBA00023167"/>
    </source>
</evidence>
<protein>
    <recommendedName>
        <fullName evidence="6">Methylthioribulose-1-phosphate dehydratase</fullName>
        <shortName evidence="6">MTRu-1-P dehydratase</shortName>
        <ecNumber evidence="6">4.2.1.109</ecNumber>
    </recommendedName>
</protein>
<dbReference type="PANTHER" id="PTHR10640">
    <property type="entry name" value="METHYLTHIORIBULOSE-1-PHOSPHATE DEHYDRATASE"/>
    <property type="match status" value="1"/>
</dbReference>
<organism evidence="8 9">
    <name type="scientific">Fodinisporobacter ferrooxydans</name>
    <dbReference type="NCBI Taxonomy" id="2901836"/>
    <lineage>
        <taxon>Bacteria</taxon>
        <taxon>Bacillati</taxon>
        <taxon>Bacillota</taxon>
        <taxon>Bacilli</taxon>
        <taxon>Bacillales</taxon>
        <taxon>Alicyclobacillaceae</taxon>
        <taxon>Fodinisporobacter</taxon>
    </lineage>
</organism>
<keyword evidence="3 6" id="KW-0862">Zinc</keyword>
<evidence type="ECO:0000256" key="3">
    <source>
        <dbReference type="ARBA" id="ARBA00022833"/>
    </source>
</evidence>
<dbReference type="InterPro" id="IPR017714">
    <property type="entry name" value="MethylthioRu-1-P_deHdtase_MtnB"/>
</dbReference>
<evidence type="ECO:0000259" key="7">
    <source>
        <dbReference type="SMART" id="SM01007"/>
    </source>
</evidence>
<comment type="function">
    <text evidence="6">Catalyzes the dehydration of methylthioribulose-1-phosphate (MTRu-1-P) into 2,3-diketo-5-methylthiopentyl-1-phosphate (DK-MTP-1-P).</text>
</comment>
<comment type="similarity">
    <text evidence="6">Belongs to the aldolase class II family. MtnB subfamily.</text>
</comment>
<evidence type="ECO:0000256" key="2">
    <source>
        <dbReference type="ARBA" id="ARBA00022723"/>
    </source>
</evidence>